<protein>
    <recommendedName>
        <fullName evidence="3">histidine kinase</fullName>
        <ecNumber evidence="3">2.7.13.3</ecNumber>
    </recommendedName>
</protein>
<dbReference type="InterPro" id="IPR003594">
    <property type="entry name" value="HATPase_dom"/>
</dbReference>
<keyword evidence="5" id="KW-0808">Transferase</keyword>
<dbReference type="InterPro" id="IPR004358">
    <property type="entry name" value="Sig_transdc_His_kin-like_C"/>
</dbReference>
<sequence length="350" mass="37943">MPQSARPVLDEMPDGLVIAGADRRVLEVNTMGLRMLSTTRDEAIGAPLEQVMALDDLEGNEWFACTGPYDGFSLRNRLTEQAWFTSDGRELLVTARMLRADRQGSVVRVVVSLREGRARAHHDRQRSDLVATVAHELRSPLTGVKGFTATLLNKWERFSDSQKLLMLQTVDSDADRLSRLITELLDAARIDSGRMRVRNEPLALTETVSKVLANISAGSGRNVPVAVEGDIPTIWADADRLAQVLTNLVENALTHGGGRAAISLSVVENGVRGVELCVDDEGPGFPMAVRGRVFNKFWHSGTSSGSGLGLYIVRGVVEALRGNVSIEDAPSGGARVRLWLPVAEPASLSD</sequence>
<dbReference type="GO" id="GO:0005886">
    <property type="term" value="C:plasma membrane"/>
    <property type="evidence" value="ECO:0007669"/>
    <property type="project" value="UniProtKB-SubCell"/>
</dbReference>
<comment type="catalytic activity">
    <reaction evidence="1">
        <text>ATP + protein L-histidine = ADP + protein N-phospho-L-histidine.</text>
        <dbReference type="EC" id="2.7.13.3"/>
    </reaction>
</comment>
<dbReference type="InterPro" id="IPR005467">
    <property type="entry name" value="His_kinase_dom"/>
</dbReference>
<dbReference type="EMBL" id="CADCUG010000035">
    <property type="protein sequence ID" value="CAA9323898.1"/>
    <property type="molecule type" value="Genomic_DNA"/>
</dbReference>
<evidence type="ECO:0000256" key="2">
    <source>
        <dbReference type="ARBA" id="ARBA00004236"/>
    </source>
</evidence>
<dbReference type="PROSITE" id="PS50109">
    <property type="entry name" value="HIS_KIN"/>
    <property type="match status" value="1"/>
</dbReference>
<dbReference type="InterPro" id="IPR035965">
    <property type="entry name" value="PAS-like_dom_sf"/>
</dbReference>
<proteinExistence type="predicted"/>
<evidence type="ECO:0000256" key="3">
    <source>
        <dbReference type="ARBA" id="ARBA00012438"/>
    </source>
</evidence>
<dbReference type="SMART" id="SM00388">
    <property type="entry name" value="HisKA"/>
    <property type="match status" value="1"/>
</dbReference>
<dbReference type="CDD" id="cd00082">
    <property type="entry name" value="HisKA"/>
    <property type="match status" value="1"/>
</dbReference>
<gene>
    <name evidence="9" type="ORF">AVDCRST_MAG29-617</name>
</gene>
<dbReference type="PANTHER" id="PTHR43711">
    <property type="entry name" value="TWO-COMPONENT HISTIDINE KINASE"/>
    <property type="match status" value="1"/>
</dbReference>
<dbReference type="PANTHER" id="PTHR43711:SF1">
    <property type="entry name" value="HISTIDINE KINASE 1"/>
    <property type="match status" value="1"/>
</dbReference>
<dbReference type="EC" id="2.7.13.3" evidence="3"/>
<feature type="domain" description="Histidine kinase" evidence="8">
    <location>
        <begin position="132"/>
        <end position="344"/>
    </location>
</feature>
<keyword evidence="4" id="KW-0597">Phosphoprotein</keyword>
<evidence type="ECO:0000256" key="7">
    <source>
        <dbReference type="ARBA" id="ARBA00023012"/>
    </source>
</evidence>
<dbReference type="AlphaFoldDB" id="A0A6J4L6G8"/>
<dbReference type="CDD" id="cd00130">
    <property type="entry name" value="PAS"/>
    <property type="match status" value="1"/>
</dbReference>
<evidence type="ECO:0000256" key="1">
    <source>
        <dbReference type="ARBA" id="ARBA00000085"/>
    </source>
</evidence>
<dbReference type="SUPFAM" id="SSF55785">
    <property type="entry name" value="PYP-like sensor domain (PAS domain)"/>
    <property type="match status" value="1"/>
</dbReference>
<comment type="subcellular location">
    <subcellularLocation>
        <location evidence="2">Cell membrane</location>
    </subcellularLocation>
</comment>
<dbReference type="PRINTS" id="PR00344">
    <property type="entry name" value="BCTRLSENSOR"/>
</dbReference>
<accession>A0A6J4L6G8</accession>
<dbReference type="SUPFAM" id="SSF47384">
    <property type="entry name" value="Homodimeric domain of signal transducing histidine kinase"/>
    <property type="match status" value="1"/>
</dbReference>
<dbReference type="SUPFAM" id="SSF55874">
    <property type="entry name" value="ATPase domain of HSP90 chaperone/DNA topoisomerase II/histidine kinase"/>
    <property type="match status" value="1"/>
</dbReference>
<dbReference type="Gene3D" id="3.30.450.20">
    <property type="entry name" value="PAS domain"/>
    <property type="match status" value="1"/>
</dbReference>
<dbReference type="Gene3D" id="1.10.287.130">
    <property type="match status" value="1"/>
</dbReference>
<dbReference type="InterPro" id="IPR050736">
    <property type="entry name" value="Sensor_HK_Regulatory"/>
</dbReference>
<dbReference type="Pfam" id="PF00512">
    <property type="entry name" value="HisKA"/>
    <property type="match status" value="1"/>
</dbReference>
<evidence type="ECO:0000256" key="4">
    <source>
        <dbReference type="ARBA" id="ARBA00022553"/>
    </source>
</evidence>
<reference evidence="9" key="1">
    <citation type="submission" date="2020-02" db="EMBL/GenBank/DDBJ databases">
        <authorList>
            <person name="Meier V. D."/>
        </authorList>
    </citation>
    <scope>NUCLEOTIDE SEQUENCE</scope>
    <source>
        <strain evidence="9">AVDCRST_MAG29</strain>
    </source>
</reference>
<dbReference type="InterPro" id="IPR036890">
    <property type="entry name" value="HATPase_C_sf"/>
</dbReference>
<dbReference type="Pfam" id="PF02518">
    <property type="entry name" value="HATPase_c"/>
    <property type="match status" value="1"/>
</dbReference>
<keyword evidence="7" id="KW-0902">Two-component regulatory system</keyword>
<name>A0A6J4L6G8_9ACTN</name>
<evidence type="ECO:0000256" key="5">
    <source>
        <dbReference type="ARBA" id="ARBA00022679"/>
    </source>
</evidence>
<evidence type="ECO:0000259" key="8">
    <source>
        <dbReference type="PROSITE" id="PS50109"/>
    </source>
</evidence>
<dbReference type="InterPro" id="IPR000014">
    <property type="entry name" value="PAS"/>
</dbReference>
<evidence type="ECO:0000313" key="9">
    <source>
        <dbReference type="EMBL" id="CAA9323898.1"/>
    </source>
</evidence>
<evidence type="ECO:0000256" key="6">
    <source>
        <dbReference type="ARBA" id="ARBA00022777"/>
    </source>
</evidence>
<dbReference type="SMART" id="SM00091">
    <property type="entry name" value="PAS"/>
    <property type="match status" value="1"/>
</dbReference>
<dbReference type="SMART" id="SM00387">
    <property type="entry name" value="HATPase_c"/>
    <property type="match status" value="1"/>
</dbReference>
<keyword evidence="6" id="KW-0418">Kinase</keyword>
<dbReference type="GO" id="GO:0000155">
    <property type="term" value="F:phosphorelay sensor kinase activity"/>
    <property type="evidence" value="ECO:0007669"/>
    <property type="project" value="InterPro"/>
</dbReference>
<organism evidence="9">
    <name type="scientific">uncultured Nocardioidaceae bacterium</name>
    <dbReference type="NCBI Taxonomy" id="253824"/>
    <lineage>
        <taxon>Bacteria</taxon>
        <taxon>Bacillati</taxon>
        <taxon>Actinomycetota</taxon>
        <taxon>Actinomycetes</taxon>
        <taxon>Propionibacteriales</taxon>
        <taxon>Nocardioidaceae</taxon>
        <taxon>environmental samples</taxon>
    </lineage>
</organism>
<dbReference type="InterPro" id="IPR003661">
    <property type="entry name" value="HisK_dim/P_dom"/>
</dbReference>
<dbReference type="Gene3D" id="3.30.565.10">
    <property type="entry name" value="Histidine kinase-like ATPase, C-terminal domain"/>
    <property type="match status" value="1"/>
</dbReference>
<dbReference type="InterPro" id="IPR036097">
    <property type="entry name" value="HisK_dim/P_sf"/>
</dbReference>